<proteinExistence type="predicted"/>
<accession>Q95XI4</accession>
<keyword evidence="2" id="KW-1133">Transmembrane helix</keyword>
<dbReference type="eggNOG" id="ENOG502TIJQ">
    <property type="taxonomic scope" value="Eukaryota"/>
</dbReference>
<dbReference type="EMBL" id="BX284604">
    <property type="protein sequence ID" value="CCD74136.1"/>
    <property type="molecule type" value="Genomic_DNA"/>
</dbReference>
<keyword evidence="2" id="KW-0472">Membrane</keyword>
<keyword evidence="4" id="KW-1185">Reference proteome</keyword>
<dbReference type="AGR" id="WB:WBGene00022094"/>
<feature type="transmembrane region" description="Helical" evidence="2">
    <location>
        <begin position="60"/>
        <end position="88"/>
    </location>
</feature>
<feature type="compositionally biased region" description="Acidic residues" evidence="1">
    <location>
        <begin position="102"/>
        <end position="112"/>
    </location>
</feature>
<dbReference type="PaxDb" id="6239-Y69A2AR.23"/>
<feature type="region of interest" description="Disordered" evidence="1">
    <location>
        <begin position="102"/>
        <end position="180"/>
    </location>
</feature>
<dbReference type="HOGENOM" id="CLU_1497565_0_0_1"/>
<protein>
    <submittedName>
        <fullName evidence="3">Uncharacterized protein</fullName>
    </submittedName>
</protein>
<evidence type="ECO:0000313" key="3">
    <source>
        <dbReference type="EMBL" id="CCD74136.1"/>
    </source>
</evidence>
<dbReference type="Proteomes" id="UP000001940">
    <property type="component" value="Chromosome IV"/>
</dbReference>
<dbReference type="KEGG" id="cel:CELE_Y69A2AR.23"/>
<dbReference type="InParanoid" id="Q95XI4"/>
<dbReference type="AlphaFoldDB" id="Q95XI4"/>
<reference evidence="3 4" key="1">
    <citation type="journal article" date="1998" name="Science">
        <title>Genome sequence of the nematode C. elegans: a platform for investigating biology.</title>
        <authorList>
            <consortium name="The C. elegans sequencing consortium"/>
            <person name="Sulson J.E."/>
            <person name="Waterston R."/>
        </authorList>
    </citation>
    <scope>NUCLEOTIDE SEQUENCE [LARGE SCALE GENOMIC DNA]</scope>
    <source>
        <strain evidence="3 4">Bristol N2</strain>
    </source>
</reference>
<evidence type="ECO:0000256" key="2">
    <source>
        <dbReference type="SAM" id="Phobius"/>
    </source>
</evidence>
<dbReference type="RefSeq" id="NP_500219.2">
    <property type="nucleotide sequence ID" value="NM_067818.2"/>
</dbReference>
<dbReference type="STRING" id="6239.Y69A2AR.23.1"/>
<sequence length="180" mass="20014">MNKTRKPKDAIGRLQNDFYKFFRTIVTEIREAAENIEKNAETVRNQPIRVEPVEEPKGFFAVHATLLITIGIILCLGILIAGPVYCCFKKRGFMSSEHVNEEIEIPDEDEEEQRSPQHPAASPFPKAKSPVSPRIGMSPRVGLSPKPIARTPQTARTPTKKGPMSPSAIGLSPMKKRSPL</sequence>
<dbReference type="Bgee" id="WBGene00022094">
    <property type="expression patterns" value="Expressed in material anatomical entity and 2 other cell types or tissues"/>
</dbReference>
<evidence type="ECO:0000256" key="1">
    <source>
        <dbReference type="SAM" id="MobiDB-lite"/>
    </source>
</evidence>
<dbReference type="FunCoup" id="Q95XI4">
    <property type="interactions" value="143"/>
</dbReference>
<organism evidence="3 4">
    <name type="scientific">Caenorhabditis elegans</name>
    <dbReference type="NCBI Taxonomy" id="6239"/>
    <lineage>
        <taxon>Eukaryota</taxon>
        <taxon>Metazoa</taxon>
        <taxon>Ecdysozoa</taxon>
        <taxon>Nematoda</taxon>
        <taxon>Chromadorea</taxon>
        <taxon>Rhabditida</taxon>
        <taxon>Rhabditina</taxon>
        <taxon>Rhabditomorpha</taxon>
        <taxon>Rhabditoidea</taxon>
        <taxon>Rhabditidae</taxon>
        <taxon>Peloderinae</taxon>
        <taxon>Caenorhabditis</taxon>
    </lineage>
</organism>
<keyword evidence="2" id="KW-0812">Transmembrane</keyword>
<evidence type="ECO:0000313" key="5">
    <source>
        <dbReference type="WormBase" id="Y69A2AR.23"/>
    </source>
</evidence>
<gene>
    <name evidence="3" type="ORF">CELE_Y69A2AR.23</name>
    <name evidence="3 5" type="ORF">Y69A2AR.23</name>
</gene>
<dbReference type="CTD" id="190544"/>
<feature type="compositionally biased region" description="Low complexity" evidence="1">
    <location>
        <begin position="119"/>
        <end position="133"/>
    </location>
</feature>
<dbReference type="WormBase" id="Y69A2AR.23">
    <property type="protein sequence ID" value="CE43689"/>
    <property type="gene ID" value="WBGene00022094"/>
</dbReference>
<dbReference type="UCSC" id="Y69A2AR.23">
    <property type="organism name" value="c. elegans"/>
</dbReference>
<name>Q95XI4_CAEEL</name>
<evidence type="ECO:0000313" key="4">
    <source>
        <dbReference type="Proteomes" id="UP000001940"/>
    </source>
</evidence>
<dbReference type="OMA" id="NVANEWV"/>
<dbReference type="SMR" id="Q95XI4"/>
<dbReference type="GeneID" id="190544"/>